<accession>A0A3Q7FA97</accession>
<evidence type="ECO:0000313" key="1">
    <source>
        <dbReference type="EnsemblPlants" id="Solyc02g086665.1.1.1"/>
    </source>
</evidence>
<evidence type="ECO:0000313" key="2">
    <source>
        <dbReference type="Proteomes" id="UP000004994"/>
    </source>
</evidence>
<reference evidence="1" key="2">
    <citation type="submission" date="2019-01" db="UniProtKB">
        <authorList>
            <consortium name="EnsemblPlants"/>
        </authorList>
    </citation>
    <scope>IDENTIFICATION</scope>
    <source>
        <strain evidence="1">cv. Heinz 1706</strain>
    </source>
</reference>
<keyword evidence="2" id="KW-1185">Reference proteome</keyword>
<sequence>MGGRVLFRVEILLCG</sequence>
<reference evidence="1" key="1">
    <citation type="journal article" date="2012" name="Nature">
        <title>The tomato genome sequence provides insights into fleshy fruit evolution.</title>
        <authorList>
            <consortium name="Tomato Genome Consortium"/>
        </authorList>
    </citation>
    <scope>NUCLEOTIDE SEQUENCE [LARGE SCALE GENOMIC DNA]</scope>
    <source>
        <strain evidence="1">cv. Heinz 1706</strain>
    </source>
</reference>
<proteinExistence type="predicted"/>
<dbReference type="Proteomes" id="UP000004994">
    <property type="component" value="Chromosome 2"/>
</dbReference>
<dbReference type="Gramene" id="Solyc02g086665.1.1">
    <property type="protein sequence ID" value="Solyc02g086665.1.1.1"/>
    <property type="gene ID" value="Solyc02g086665.1"/>
</dbReference>
<dbReference type="EnsemblPlants" id="Solyc02g086665.1.1">
    <property type="protein sequence ID" value="Solyc02g086665.1.1.1"/>
    <property type="gene ID" value="Solyc02g086665.1"/>
</dbReference>
<name>A0A3Q7FA97_SOLLC</name>
<organism evidence="1">
    <name type="scientific">Solanum lycopersicum</name>
    <name type="common">Tomato</name>
    <name type="synonym">Lycopersicon esculentum</name>
    <dbReference type="NCBI Taxonomy" id="4081"/>
    <lineage>
        <taxon>Eukaryota</taxon>
        <taxon>Viridiplantae</taxon>
        <taxon>Streptophyta</taxon>
        <taxon>Embryophyta</taxon>
        <taxon>Tracheophyta</taxon>
        <taxon>Spermatophyta</taxon>
        <taxon>Magnoliopsida</taxon>
        <taxon>eudicotyledons</taxon>
        <taxon>Gunneridae</taxon>
        <taxon>Pentapetalae</taxon>
        <taxon>asterids</taxon>
        <taxon>lamiids</taxon>
        <taxon>Solanales</taxon>
        <taxon>Solanaceae</taxon>
        <taxon>Solanoideae</taxon>
        <taxon>Solaneae</taxon>
        <taxon>Solanum</taxon>
        <taxon>Solanum subgen. Lycopersicon</taxon>
    </lineage>
</organism>
<dbReference type="InParanoid" id="A0A3Q7FA97"/>
<protein>
    <submittedName>
        <fullName evidence="1">Uncharacterized protein</fullName>
    </submittedName>
</protein>